<sequence>MAAWALVSGESDDANLESQSHPAAGSAAGRNGLFPGFLGVFGDGINVFGDWVSDLSDTFLGGTSGTRNKREQADSPPSS</sequence>
<name>A0ACB8ELC7_9SAUR</name>
<dbReference type="Proteomes" id="UP000827872">
    <property type="component" value="Linkage Group LG03"/>
</dbReference>
<accession>A0ACB8ELC7</accession>
<keyword evidence="2" id="KW-1185">Reference proteome</keyword>
<evidence type="ECO:0000313" key="2">
    <source>
        <dbReference type="Proteomes" id="UP000827872"/>
    </source>
</evidence>
<gene>
    <name evidence="1" type="ORF">K3G42_031268</name>
</gene>
<reference evidence="1" key="1">
    <citation type="submission" date="2021-08" db="EMBL/GenBank/DDBJ databases">
        <title>The first chromosome-level gecko genome reveals the dynamic sex chromosomes of Neotropical dwarf geckos (Sphaerodactylidae: Sphaerodactylus).</title>
        <authorList>
            <person name="Pinto B.J."/>
            <person name="Keating S.E."/>
            <person name="Gamble T."/>
        </authorList>
    </citation>
    <scope>NUCLEOTIDE SEQUENCE</scope>
    <source>
        <strain evidence="1">TG3544</strain>
    </source>
</reference>
<proteinExistence type="predicted"/>
<dbReference type="EMBL" id="CM037616">
    <property type="protein sequence ID" value="KAH7993526.1"/>
    <property type="molecule type" value="Genomic_DNA"/>
</dbReference>
<comment type="caution">
    <text evidence="1">The sequence shown here is derived from an EMBL/GenBank/DDBJ whole genome shotgun (WGS) entry which is preliminary data.</text>
</comment>
<protein>
    <submittedName>
        <fullName evidence="1">Uncharacterized protein</fullName>
    </submittedName>
</protein>
<organism evidence="1 2">
    <name type="scientific">Sphaerodactylus townsendi</name>
    <dbReference type="NCBI Taxonomy" id="933632"/>
    <lineage>
        <taxon>Eukaryota</taxon>
        <taxon>Metazoa</taxon>
        <taxon>Chordata</taxon>
        <taxon>Craniata</taxon>
        <taxon>Vertebrata</taxon>
        <taxon>Euteleostomi</taxon>
        <taxon>Lepidosauria</taxon>
        <taxon>Squamata</taxon>
        <taxon>Bifurcata</taxon>
        <taxon>Gekkota</taxon>
        <taxon>Sphaerodactylidae</taxon>
        <taxon>Sphaerodactylus</taxon>
    </lineage>
</organism>
<evidence type="ECO:0000313" key="1">
    <source>
        <dbReference type="EMBL" id="KAH7993526.1"/>
    </source>
</evidence>